<dbReference type="EMBL" id="WHPF01000002">
    <property type="protein sequence ID" value="NNV54371.1"/>
    <property type="molecule type" value="Genomic_DNA"/>
</dbReference>
<accession>A0A8J8FAI2</accession>
<reference evidence="2" key="1">
    <citation type="submission" date="2019-10" db="EMBL/GenBank/DDBJ databases">
        <title>Draft genome sequence of Panacibacter sp. KCS-6.</title>
        <authorList>
            <person name="Yim K.J."/>
        </authorList>
    </citation>
    <scope>NUCLEOTIDE SEQUENCE</scope>
    <source>
        <strain evidence="2">KCS-6</strain>
    </source>
</reference>
<dbReference type="Proteomes" id="UP000598971">
    <property type="component" value="Unassembled WGS sequence"/>
</dbReference>
<feature type="transmembrane region" description="Helical" evidence="1">
    <location>
        <begin position="69"/>
        <end position="90"/>
    </location>
</feature>
<evidence type="ECO:0000313" key="2">
    <source>
        <dbReference type="EMBL" id="NNV54371.1"/>
    </source>
</evidence>
<feature type="transmembrane region" description="Helical" evidence="1">
    <location>
        <begin position="39"/>
        <end position="57"/>
    </location>
</feature>
<keyword evidence="3" id="KW-1185">Reference proteome</keyword>
<proteinExistence type="predicted"/>
<comment type="caution">
    <text evidence="2">The sequence shown here is derived from an EMBL/GenBank/DDBJ whole genome shotgun (WGS) entry which is preliminary data.</text>
</comment>
<keyword evidence="1" id="KW-0472">Membrane</keyword>
<dbReference type="AlphaFoldDB" id="A0A8J8FAI2"/>
<dbReference type="InterPro" id="IPR025250">
    <property type="entry name" value="DUF4199"/>
</dbReference>
<evidence type="ECO:0000256" key="1">
    <source>
        <dbReference type="SAM" id="Phobius"/>
    </source>
</evidence>
<feature type="transmembrane region" description="Helical" evidence="1">
    <location>
        <begin position="12"/>
        <end position="33"/>
    </location>
</feature>
<dbReference type="Pfam" id="PF13858">
    <property type="entry name" value="DUF4199"/>
    <property type="match status" value="1"/>
</dbReference>
<dbReference type="RefSeq" id="WP_171606295.1">
    <property type="nucleotide sequence ID" value="NZ_WHPF01000002.1"/>
</dbReference>
<evidence type="ECO:0000313" key="3">
    <source>
        <dbReference type="Proteomes" id="UP000598971"/>
    </source>
</evidence>
<keyword evidence="1" id="KW-1133">Transmembrane helix</keyword>
<organism evidence="2 3">
    <name type="scientific">Limnovirga soli</name>
    <dbReference type="NCBI Taxonomy" id="2656915"/>
    <lineage>
        <taxon>Bacteria</taxon>
        <taxon>Pseudomonadati</taxon>
        <taxon>Bacteroidota</taxon>
        <taxon>Chitinophagia</taxon>
        <taxon>Chitinophagales</taxon>
        <taxon>Chitinophagaceae</taxon>
        <taxon>Limnovirga</taxon>
    </lineage>
</organism>
<sequence>MEQKIATPVEKGLIISLILIVIGLVLYFTNQYTNKTLGYLQYLVLMGGIIWGCIVYAQQMKGNVTFGNVFAHGFKITAFVAATLAVYTFVSVKFIFPDIIDKSIEMMRAEMANNKDLTEENIQTALSMTRNYFVPFAVGGILVMFAILGAISALIGAAVAKKNPQDPFGQPQM</sequence>
<keyword evidence="1" id="KW-0812">Transmembrane</keyword>
<gene>
    <name evidence="2" type="ORF">GD597_02795</name>
</gene>
<protein>
    <submittedName>
        <fullName evidence="2">DUF4199 family protein</fullName>
    </submittedName>
</protein>
<name>A0A8J8FAI2_9BACT</name>
<feature type="transmembrane region" description="Helical" evidence="1">
    <location>
        <begin position="136"/>
        <end position="160"/>
    </location>
</feature>